<reference evidence="2" key="1">
    <citation type="journal article" date="2023" name="Mol. Phylogenet. Evol.">
        <title>Genome-scale phylogeny and comparative genomics of the fungal order Sordariales.</title>
        <authorList>
            <person name="Hensen N."/>
            <person name="Bonometti L."/>
            <person name="Westerberg I."/>
            <person name="Brannstrom I.O."/>
            <person name="Guillou S."/>
            <person name="Cros-Aarteil S."/>
            <person name="Calhoun S."/>
            <person name="Haridas S."/>
            <person name="Kuo A."/>
            <person name="Mondo S."/>
            <person name="Pangilinan J."/>
            <person name="Riley R."/>
            <person name="LaButti K."/>
            <person name="Andreopoulos B."/>
            <person name="Lipzen A."/>
            <person name="Chen C."/>
            <person name="Yan M."/>
            <person name="Daum C."/>
            <person name="Ng V."/>
            <person name="Clum A."/>
            <person name="Steindorff A."/>
            <person name="Ohm R.A."/>
            <person name="Martin F."/>
            <person name="Silar P."/>
            <person name="Natvig D.O."/>
            <person name="Lalanne C."/>
            <person name="Gautier V."/>
            <person name="Ament-Velasquez S.L."/>
            <person name="Kruys A."/>
            <person name="Hutchinson M.I."/>
            <person name="Powell A.J."/>
            <person name="Barry K."/>
            <person name="Miller A.N."/>
            <person name="Grigoriev I.V."/>
            <person name="Debuchy R."/>
            <person name="Gladieux P."/>
            <person name="Hiltunen Thoren M."/>
            <person name="Johannesson H."/>
        </authorList>
    </citation>
    <scope>NUCLEOTIDE SEQUENCE</scope>
    <source>
        <strain evidence="2">CBS 103.79</strain>
    </source>
</reference>
<evidence type="ECO:0000256" key="1">
    <source>
        <dbReference type="SAM" id="MobiDB-lite"/>
    </source>
</evidence>
<keyword evidence="3" id="KW-1185">Reference proteome</keyword>
<evidence type="ECO:0008006" key="4">
    <source>
        <dbReference type="Google" id="ProtNLM"/>
    </source>
</evidence>
<proteinExistence type="predicted"/>
<sequence>MSLNSLDKDLIYKILCFVLHPEGKHIDVVGKENAHLACISGSWQAIIEERTFHTITLTQHDIADAARIITPARQPLVGTVNLNIQLDNYDEGARWRVETAAEQQRNGEVFTAAVRNVFNLLNSWKPTRGSNFTLALRVWSPTDINRLSPEAAEELVQRLPFSPLRRYEKSLIQFLDDADTLPALEHVTYLQIQCYPDGTQGRNLYRAVDPASVPLLVSKCRKKLKSLTLFLMDWPRGALEERKRRRKTLAAAIDDLPKRLENLNIAYWGCPPRDEKCDTPNLLDPGETEDALSLSLRRFYRRPDAVRVNITHTILGPELYIPEGEVGDEPERGDYYDSDDETWYSYDDCRPSAELNDLYAHFPKVTADGRWLHQRYEGKNAEQIAWEEWDIRDTSGASEEEDEGVAIAPGPTDPDPELDHPAYTNKHRFRIFPIREVLNPLLKAVARTWSRMPMLSSVEWSVAREWPAHKVDYIAHYDDDGGGALDFRGFGFYEDGEDLIDTGEPLVDDDVVKYFKEVLSEREPKGEIEVYIE</sequence>
<protein>
    <recommendedName>
        <fullName evidence="4">F-box domain-containing protein</fullName>
    </recommendedName>
</protein>
<dbReference type="AlphaFoldDB" id="A0AAN6MVF7"/>
<gene>
    <name evidence="2" type="ORF">C8A05DRAFT_29748</name>
</gene>
<dbReference type="EMBL" id="MU855328">
    <property type="protein sequence ID" value="KAK3906387.1"/>
    <property type="molecule type" value="Genomic_DNA"/>
</dbReference>
<organism evidence="2 3">
    <name type="scientific">Staphylotrichum tortipilum</name>
    <dbReference type="NCBI Taxonomy" id="2831512"/>
    <lineage>
        <taxon>Eukaryota</taxon>
        <taxon>Fungi</taxon>
        <taxon>Dikarya</taxon>
        <taxon>Ascomycota</taxon>
        <taxon>Pezizomycotina</taxon>
        <taxon>Sordariomycetes</taxon>
        <taxon>Sordariomycetidae</taxon>
        <taxon>Sordariales</taxon>
        <taxon>Chaetomiaceae</taxon>
        <taxon>Staphylotrichum</taxon>
    </lineage>
</organism>
<reference evidence="2" key="2">
    <citation type="submission" date="2023-05" db="EMBL/GenBank/DDBJ databases">
        <authorList>
            <consortium name="Lawrence Berkeley National Laboratory"/>
            <person name="Steindorff A."/>
            <person name="Hensen N."/>
            <person name="Bonometti L."/>
            <person name="Westerberg I."/>
            <person name="Brannstrom I.O."/>
            <person name="Guillou S."/>
            <person name="Cros-Aarteil S."/>
            <person name="Calhoun S."/>
            <person name="Haridas S."/>
            <person name="Kuo A."/>
            <person name="Mondo S."/>
            <person name="Pangilinan J."/>
            <person name="Riley R."/>
            <person name="Labutti K."/>
            <person name="Andreopoulos B."/>
            <person name="Lipzen A."/>
            <person name="Chen C."/>
            <person name="Yanf M."/>
            <person name="Daum C."/>
            <person name="Ng V."/>
            <person name="Clum A."/>
            <person name="Ohm R."/>
            <person name="Martin F."/>
            <person name="Silar P."/>
            <person name="Natvig D."/>
            <person name="Lalanne C."/>
            <person name="Gautier V."/>
            <person name="Ament-Velasquez S.L."/>
            <person name="Kruys A."/>
            <person name="Hutchinson M.I."/>
            <person name="Powell A.J."/>
            <person name="Barry K."/>
            <person name="Miller A.N."/>
            <person name="Grigoriev I.V."/>
            <person name="Debuchy R."/>
            <person name="Gladieux P."/>
            <person name="Thoren M.H."/>
            <person name="Johannesson H."/>
        </authorList>
    </citation>
    <scope>NUCLEOTIDE SEQUENCE</scope>
    <source>
        <strain evidence="2">CBS 103.79</strain>
    </source>
</reference>
<comment type="caution">
    <text evidence="2">The sequence shown here is derived from an EMBL/GenBank/DDBJ whole genome shotgun (WGS) entry which is preliminary data.</text>
</comment>
<dbReference type="Proteomes" id="UP001303889">
    <property type="component" value="Unassembled WGS sequence"/>
</dbReference>
<evidence type="ECO:0000313" key="3">
    <source>
        <dbReference type="Proteomes" id="UP001303889"/>
    </source>
</evidence>
<name>A0AAN6MVF7_9PEZI</name>
<feature type="region of interest" description="Disordered" evidence="1">
    <location>
        <begin position="394"/>
        <end position="417"/>
    </location>
</feature>
<evidence type="ECO:0000313" key="2">
    <source>
        <dbReference type="EMBL" id="KAK3906387.1"/>
    </source>
</evidence>
<accession>A0AAN6MVF7</accession>